<dbReference type="EMBL" id="SCEB01005698">
    <property type="protein sequence ID" value="RXM92755.1"/>
    <property type="molecule type" value="Genomic_DNA"/>
</dbReference>
<keyword evidence="3" id="KW-1185">Reference proteome</keyword>
<dbReference type="Gene3D" id="6.20.50.160">
    <property type="match status" value="1"/>
</dbReference>
<dbReference type="Gene3D" id="2.60.40.1930">
    <property type="match status" value="1"/>
</dbReference>
<gene>
    <name evidence="2" type="ORF">EOD39_19791</name>
</gene>
<dbReference type="AlphaFoldDB" id="A0A444UX57"/>
<dbReference type="Pfam" id="PF07703">
    <property type="entry name" value="A2M_BRD"/>
    <property type="match status" value="1"/>
</dbReference>
<protein>
    <submittedName>
        <fullName evidence="2">Complement C3</fullName>
    </submittedName>
</protein>
<dbReference type="InterPro" id="IPR050473">
    <property type="entry name" value="A2M/Complement_sys"/>
</dbReference>
<dbReference type="Proteomes" id="UP000289886">
    <property type="component" value="Unassembled WGS sequence"/>
</dbReference>
<evidence type="ECO:0000259" key="1">
    <source>
        <dbReference type="Pfam" id="PF07703"/>
    </source>
</evidence>
<evidence type="ECO:0000313" key="3">
    <source>
        <dbReference type="Proteomes" id="UP000289886"/>
    </source>
</evidence>
<dbReference type="PANTHER" id="PTHR11412">
    <property type="entry name" value="MACROGLOBULIN / COMPLEMENT"/>
    <property type="match status" value="1"/>
</dbReference>
<proteinExistence type="predicted"/>
<dbReference type="InterPro" id="IPR011625">
    <property type="entry name" value="A2M_N_BRD"/>
</dbReference>
<comment type="caution">
    <text evidence="2">The sequence shown here is derived from an EMBL/GenBank/DDBJ whole genome shotgun (WGS) entry which is preliminary data.</text>
</comment>
<dbReference type="PANTHER" id="PTHR11412:SF81">
    <property type="entry name" value="COMPLEMENT C3"/>
    <property type="match status" value="1"/>
</dbReference>
<evidence type="ECO:0000313" key="2">
    <source>
        <dbReference type="EMBL" id="RXM92755.1"/>
    </source>
</evidence>
<reference evidence="2 3" key="1">
    <citation type="submission" date="2019-01" db="EMBL/GenBank/DDBJ databases">
        <title>Draft Genome and Complete Hox-Cluster Characterization of the Sterlet Sturgeon (Acipenser ruthenus).</title>
        <authorList>
            <person name="Wei Q."/>
        </authorList>
    </citation>
    <scope>NUCLEOTIDE SEQUENCE [LARGE SCALE GENOMIC DNA]</scope>
    <source>
        <strain evidence="2">WHYD16114868_AA</strain>
        <tissue evidence="2">Blood</tissue>
    </source>
</reference>
<feature type="domain" description="Alpha-2-macroglobulin bait region" evidence="1">
    <location>
        <begin position="1"/>
        <end position="90"/>
    </location>
</feature>
<accession>A0A444UX57</accession>
<name>A0A444UX57_ACIRT</name>
<organism evidence="2 3">
    <name type="scientific">Acipenser ruthenus</name>
    <name type="common">Sterlet sturgeon</name>
    <dbReference type="NCBI Taxonomy" id="7906"/>
    <lineage>
        <taxon>Eukaryota</taxon>
        <taxon>Metazoa</taxon>
        <taxon>Chordata</taxon>
        <taxon>Craniata</taxon>
        <taxon>Vertebrata</taxon>
        <taxon>Euteleostomi</taxon>
        <taxon>Actinopterygii</taxon>
        <taxon>Chondrostei</taxon>
        <taxon>Acipenseriformes</taxon>
        <taxon>Acipenseridae</taxon>
        <taxon>Acipenser</taxon>
    </lineage>
</organism>
<sequence length="143" mass="16104">MSLTVTKAMVPSFRIVAYYYVKKGGQEELVSDSVWVDVTDSCIGELLVEPYRSTDVGKIYRPGNSFELKISGDPGAKVGLVAVDKAVFLLNNKNKLTQSKVRFYKERVYHFTSLIITDGNRVCVCVHVSVCIHKHVVYVHLYL</sequence>